<evidence type="ECO:0000256" key="5">
    <source>
        <dbReference type="SAM" id="SignalP"/>
    </source>
</evidence>
<feature type="repeat" description="ANK" evidence="3">
    <location>
        <begin position="234"/>
        <end position="269"/>
    </location>
</feature>
<organism evidence="6 7">
    <name type="scientific">Candidatus Amphirhobacter heronislandensis</name>
    <dbReference type="NCBI Taxonomy" id="1732024"/>
    <lineage>
        <taxon>Bacteria</taxon>
        <taxon>Pseudomonadati</taxon>
        <taxon>Pseudomonadota</taxon>
        <taxon>Gammaproteobacteria</taxon>
        <taxon>Candidatus Tethybacterales</taxon>
        <taxon>Candidatus Tethybacteraceae</taxon>
        <taxon>Candidatus Amphirhobacter</taxon>
    </lineage>
</organism>
<accession>A0A930Y2D1</accession>
<evidence type="ECO:0000256" key="4">
    <source>
        <dbReference type="SAM" id="Coils"/>
    </source>
</evidence>
<feature type="repeat" description="ANK" evidence="3">
    <location>
        <begin position="372"/>
        <end position="404"/>
    </location>
</feature>
<keyword evidence="7" id="KW-1185">Reference proteome</keyword>
<feature type="coiled-coil region" evidence="4">
    <location>
        <begin position="505"/>
        <end position="532"/>
    </location>
</feature>
<dbReference type="SMART" id="SM00248">
    <property type="entry name" value="ANK"/>
    <property type="match status" value="10"/>
</dbReference>
<keyword evidence="1" id="KW-0677">Repeat</keyword>
<gene>
    <name evidence="6" type="ORF">ISN26_01555</name>
</gene>
<feature type="repeat" description="ANK" evidence="3">
    <location>
        <begin position="201"/>
        <end position="233"/>
    </location>
</feature>
<dbReference type="EMBL" id="JADHEI010000028">
    <property type="protein sequence ID" value="MBF2734771.1"/>
    <property type="molecule type" value="Genomic_DNA"/>
</dbReference>
<dbReference type="InterPro" id="IPR002110">
    <property type="entry name" value="Ankyrin_rpt"/>
</dbReference>
<feature type="signal peptide" evidence="5">
    <location>
        <begin position="1"/>
        <end position="18"/>
    </location>
</feature>
<dbReference type="PROSITE" id="PS50088">
    <property type="entry name" value="ANK_REPEAT"/>
    <property type="match status" value="8"/>
</dbReference>
<dbReference type="PANTHER" id="PTHR24180">
    <property type="entry name" value="CYCLIN-DEPENDENT KINASE INHIBITOR 2C-RELATED"/>
    <property type="match status" value="1"/>
</dbReference>
<feature type="repeat" description="ANK" evidence="3">
    <location>
        <begin position="134"/>
        <end position="167"/>
    </location>
</feature>
<dbReference type="Pfam" id="PF12796">
    <property type="entry name" value="Ank_2"/>
    <property type="match status" value="2"/>
</dbReference>
<keyword evidence="2 3" id="KW-0040">ANK repeat</keyword>
<evidence type="ECO:0000256" key="3">
    <source>
        <dbReference type="PROSITE-ProRule" id="PRU00023"/>
    </source>
</evidence>
<dbReference type="SUPFAM" id="SSF48403">
    <property type="entry name" value="Ankyrin repeat"/>
    <property type="match status" value="1"/>
</dbReference>
<dbReference type="InterPro" id="IPR051637">
    <property type="entry name" value="Ank_repeat_dom-contain_49"/>
</dbReference>
<sequence length="540" mass="58723">MKTLLLAGLALGLGAAAAAQDAAAPADEAEAVLKNCHWKECFGVNWRKPKLSDLRRLDPDALSVEGRTPLHYAILNCAPGVAVETLGERGADFNLRDPVTGLTPLQTALTLCGKAAVDQVLEFGGDVNVAEDKVGGNTLHYAMARNLPDSVLKELIDWGANPDERSKDGTLPLIYYLALEDMEMFNYLVDAGANPNVFDAAGVGPVHIAAKRDDLEMLRRLRDAGAYLGAPTNQGKTPLHILAAAGALSADHIALFRLAAGIDASHRDEDGLAPLHYAAAHASAEGVLGMLLLGVSPNLQDERGNTPLHYALRYNADPMVARELLKVKSDPNFPDALGDKPLEIAILREEGSWELVGHLLDYGATPNLVDEDGRTLLHQAILAGNSEIGRKLLDDGANPRIKDAAGYDAFALVERVNLGGPLRQALNEIIAAEERAREAERERRAAERERIIAENERREAERLRRIEENERAANQISSVRNGELRIGRIDKRLAHLGKALEGYRKARNERKAREYEIEIANLESERAYIAEQIAKLGGSQ</sequence>
<keyword evidence="5" id="KW-0732">Signal</keyword>
<feature type="chain" id="PRO_5037297574" evidence="5">
    <location>
        <begin position="19"/>
        <end position="540"/>
    </location>
</feature>
<proteinExistence type="predicted"/>
<evidence type="ECO:0000313" key="7">
    <source>
        <dbReference type="Proteomes" id="UP000604381"/>
    </source>
</evidence>
<feature type="repeat" description="ANK" evidence="3">
    <location>
        <begin position="65"/>
        <end position="98"/>
    </location>
</feature>
<dbReference type="Gene3D" id="1.25.40.20">
    <property type="entry name" value="Ankyrin repeat-containing domain"/>
    <property type="match status" value="1"/>
</dbReference>
<dbReference type="PANTHER" id="PTHR24180:SF45">
    <property type="entry name" value="POLY [ADP-RIBOSE] POLYMERASE TANKYRASE"/>
    <property type="match status" value="1"/>
</dbReference>
<dbReference type="AlphaFoldDB" id="A0A930Y2D1"/>
<protein>
    <submittedName>
        <fullName evidence="6">Ankyrin repeat domain-containing protein</fullName>
    </submittedName>
</protein>
<comment type="caution">
    <text evidence="6">The sequence shown here is derived from an EMBL/GenBank/DDBJ whole genome shotgun (WGS) entry which is preliminary data.</text>
</comment>
<name>A0A930Y2D1_9GAMM</name>
<dbReference type="Pfam" id="PF00023">
    <property type="entry name" value="Ank"/>
    <property type="match status" value="2"/>
</dbReference>
<feature type="repeat" description="ANK" evidence="3">
    <location>
        <begin position="303"/>
        <end position="336"/>
    </location>
</feature>
<dbReference type="InterPro" id="IPR036770">
    <property type="entry name" value="Ankyrin_rpt-contain_sf"/>
</dbReference>
<keyword evidence="4" id="KW-0175">Coiled coil</keyword>
<feature type="coiled-coil region" evidence="4">
    <location>
        <begin position="422"/>
        <end position="473"/>
    </location>
</feature>
<reference evidence="6" key="1">
    <citation type="submission" date="2020-10" db="EMBL/GenBank/DDBJ databases">
        <title>An improved Amphimedon queenslandica hologenome assembly reveals how three proteobacterial symbionts can extend the metabolic phenotypic of their marine sponge host.</title>
        <authorList>
            <person name="Degnan B."/>
            <person name="Degnan S."/>
            <person name="Xiang X."/>
        </authorList>
    </citation>
    <scope>NUCLEOTIDE SEQUENCE</scope>
    <source>
        <strain evidence="6">AqS2</strain>
    </source>
</reference>
<evidence type="ECO:0000313" key="6">
    <source>
        <dbReference type="EMBL" id="MBF2734771.1"/>
    </source>
</evidence>
<evidence type="ECO:0000256" key="2">
    <source>
        <dbReference type="ARBA" id="ARBA00023043"/>
    </source>
</evidence>
<evidence type="ECO:0000256" key="1">
    <source>
        <dbReference type="ARBA" id="ARBA00022737"/>
    </source>
</evidence>
<feature type="repeat" description="ANK" evidence="3">
    <location>
        <begin position="270"/>
        <end position="302"/>
    </location>
</feature>
<dbReference type="Proteomes" id="UP000604381">
    <property type="component" value="Unassembled WGS sequence"/>
</dbReference>
<feature type="repeat" description="ANK" evidence="3">
    <location>
        <begin position="168"/>
        <end position="200"/>
    </location>
</feature>
<dbReference type="PROSITE" id="PS50297">
    <property type="entry name" value="ANK_REP_REGION"/>
    <property type="match status" value="3"/>
</dbReference>